<feature type="transmembrane region" description="Helical" evidence="1">
    <location>
        <begin position="6"/>
        <end position="30"/>
    </location>
</feature>
<dbReference type="AlphaFoldDB" id="A0A8J9V7A0"/>
<feature type="non-terminal residue" evidence="2">
    <location>
        <position position="68"/>
    </location>
</feature>
<accession>A0A8J9V7A0</accession>
<gene>
    <name evidence="2" type="ORF">BINO364_LOCUS1142</name>
</gene>
<reference evidence="2" key="1">
    <citation type="submission" date="2021-12" db="EMBL/GenBank/DDBJ databases">
        <authorList>
            <person name="Martin H S."/>
        </authorList>
    </citation>
    <scope>NUCLEOTIDE SEQUENCE</scope>
</reference>
<dbReference type="EMBL" id="OV170221">
    <property type="protein sequence ID" value="CAH0714055.1"/>
    <property type="molecule type" value="Genomic_DNA"/>
</dbReference>
<organism evidence="2 3">
    <name type="scientific">Brenthis ino</name>
    <name type="common">lesser marbled fritillary</name>
    <dbReference type="NCBI Taxonomy" id="405034"/>
    <lineage>
        <taxon>Eukaryota</taxon>
        <taxon>Metazoa</taxon>
        <taxon>Ecdysozoa</taxon>
        <taxon>Arthropoda</taxon>
        <taxon>Hexapoda</taxon>
        <taxon>Insecta</taxon>
        <taxon>Pterygota</taxon>
        <taxon>Neoptera</taxon>
        <taxon>Endopterygota</taxon>
        <taxon>Lepidoptera</taxon>
        <taxon>Glossata</taxon>
        <taxon>Ditrysia</taxon>
        <taxon>Papilionoidea</taxon>
        <taxon>Nymphalidae</taxon>
        <taxon>Heliconiinae</taxon>
        <taxon>Argynnini</taxon>
        <taxon>Brenthis</taxon>
    </lineage>
</organism>
<dbReference type="Proteomes" id="UP000838878">
    <property type="component" value="Chromosome 1"/>
</dbReference>
<evidence type="ECO:0000256" key="1">
    <source>
        <dbReference type="SAM" id="Phobius"/>
    </source>
</evidence>
<evidence type="ECO:0000313" key="2">
    <source>
        <dbReference type="EMBL" id="CAH0714055.1"/>
    </source>
</evidence>
<keyword evidence="1" id="KW-0812">Transmembrane</keyword>
<sequence length="68" mass="7444">MFLSYDVIATFGVSALVSFFLSVTLLLMVASKRGLLRTTSSEPLMPPMKEKIQIMPSAPELAPLAETR</sequence>
<name>A0A8J9V7A0_9NEOP</name>
<keyword evidence="3" id="KW-1185">Reference proteome</keyword>
<keyword evidence="1" id="KW-1133">Transmembrane helix</keyword>
<proteinExistence type="predicted"/>
<protein>
    <submittedName>
        <fullName evidence="2">Uncharacterized protein</fullName>
    </submittedName>
</protein>
<keyword evidence="1" id="KW-0472">Membrane</keyword>
<dbReference type="OrthoDB" id="10367816at2759"/>
<evidence type="ECO:0000313" key="3">
    <source>
        <dbReference type="Proteomes" id="UP000838878"/>
    </source>
</evidence>